<dbReference type="GeneID" id="17260182"/>
<evidence type="ECO:0000313" key="3">
    <source>
        <dbReference type="Proteomes" id="UP000013827"/>
    </source>
</evidence>
<keyword evidence="1" id="KW-1133">Transmembrane helix</keyword>
<reference evidence="3" key="1">
    <citation type="journal article" date="2013" name="Nature">
        <title>Pan genome of the phytoplankton Emiliania underpins its global distribution.</title>
        <authorList>
            <person name="Read B.A."/>
            <person name="Kegel J."/>
            <person name="Klute M.J."/>
            <person name="Kuo A."/>
            <person name="Lefebvre S.C."/>
            <person name="Maumus F."/>
            <person name="Mayer C."/>
            <person name="Miller J."/>
            <person name="Monier A."/>
            <person name="Salamov A."/>
            <person name="Young J."/>
            <person name="Aguilar M."/>
            <person name="Claverie J.M."/>
            <person name="Frickenhaus S."/>
            <person name="Gonzalez K."/>
            <person name="Herman E.K."/>
            <person name="Lin Y.C."/>
            <person name="Napier J."/>
            <person name="Ogata H."/>
            <person name="Sarno A.F."/>
            <person name="Shmutz J."/>
            <person name="Schroeder D."/>
            <person name="de Vargas C."/>
            <person name="Verret F."/>
            <person name="von Dassow P."/>
            <person name="Valentin K."/>
            <person name="Van de Peer Y."/>
            <person name="Wheeler G."/>
            <person name="Dacks J.B."/>
            <person name="Delwiche C.F."/>
            <person name="Dyhrman S.T."/>
            <person name="Glockner G."/>
            <person name="John U."/>
            <person name="Richards T."/>
            <person name="Worden A.Z."/>
            <person name="Zhang X."/>
            <person name="Grigoriev I.V."/>
            <person name="Allen A.E."/>
            <person name="Bidle K."/>
            <person name="Borodovsky M."/>
            <person name="Bowler C."/>
            <person name="Brownlee C."/>
            <person name="Cock J.M."/>
            <person name="Elias M."/>
            <person name="Gladyshev V.N."/>
            <person name="Groth M."/>
            <person name="Guda C."/>
            <person name="Hadaegh A."/>
            <person name="Iglesias-Rodriguez M.D."/>
            <person name="Jenkins J."/>
            <person name="Jones B.M."/>
            <person name="Lawson T."/>
            <person name="Leese F."/>
            <person name="Lindquist E."/>
            <person name="Lobanov A."/>
            <person name="Lomsadze A."/>
            <person name="Malik S.B."/>
            <person name="Marsh M.E."/>
            <person name="Mackinder L."/>
            <person name="Mock T."/>
            <person name="Mueller-Roeber B."/>
            <person name="Pagarete A."/>
            <person name="Parker M."/>
            <person name="Probert I."/>
            <person name="Quesneville H."/>
            <person name="Raines C."/>
            <person name="Rensing S.A."/>
            <person name="Riano-Pachon D.M."/>
            <person name="Richier S."/>
            <person name="Rokitta S."/>
            <person name="Shiraiwa Y."/>
            <person name="Soanes D.M."/>
            <person name="van der Giezen M."/>
            <person name="Wahlund T.M."/>
            <person name="Williams B."/>
            <person name="Wilson W."/>
            <person name="Wolfe G."/>
            <person name="Wurch L.L."/>
        </authorList>
    </citation>
    <scope>NUCLEOTIDE SEQUENCE</scope>
</reference>
<keyword evidence="1" id="KW-0472">Membrane</keyword>
<dbReference type="PaxDb" id="2903-EOD14041"/>
<dbReference type="Proteomes" id="UP000013827">
    <property type="component" value="Unassembled WGS sequence"/>
</dbReference>
<sequence length="147" mass="16064">MSPMMSTLSCVSCRIASLSSFHALAISSLLFPVSGIYAPYTLIRDYVDLLFWFNLFEFVGVPYDGHRFTRCGGQVLTIACFFSPVYVTFSAYHVLARSVVCEYSDPLDIGLAVSPSSSDCVAFLARTPTSPKHPLIVCEGPEVFLAA</sequence>
<keyword evidence="3" id="KW-1185">Reference proteome</keyword>
<keyword evidence="1" id="KW-0812">Transmembrane</keyword>
<evidence type="ECO:0000256" key="1">
    <source>
        <dbReference type="SAM" id="Phobius"/>
    </source>
</evidence>
<dbReference type="HOGENOM" id="CLU_1771562_0_0_1"/>
<dbReference type="EnsemblProtists" id="EOD14041">
    <property type="protein sequence ID" value="EOD14041"/>
    <property type="gene ID" value="EMIHUDRAFT_211977"/>
</dbReference>
<organism evidence="2 3">
    <name type="scientific">Emiliania huxleyi (strain CCMP1516)</name>
    <dbReference type="NCBI Taxonomy" id="280463"/>
    <lineage>
        <taxon>Eukaryota</taxon>
        <taxon>Haptista</taxon>
        <taxon>Haptophyta</taxon>
        <taxon>Prymnesiophyceae</taxon>
        <taxon>Isochrysidales</taxon>
        <taxon>Noelaerhabdaceae</taxon>
        <taxon>Emiliania</taxon>
    </lineage>
</organism>
<proteinExistence type="predicted"/>
<evidence type="ECO:0000313" key="2">
    <source>
        <dbReference type="EnsemblProtists" id="EOD14041"/>
    </source>
</evidence>
<feature type="transmembrane region" description="Helical" evidence="1">
    <location>
        <begin position="21"/>
        <end position="40"/>
    </location>
</feature>
<dbReference type="RefSeq" id="XP_005766470.1">
    <property type="nucleotide sequence ID" value="XM_005766413.1"/>
</dbReference>
<reference evidence="2" key="2">
    <citation type="submission" date="2024-10" db="UniProtKB">
        <authorList>
            <consortium name="EnsemblProtists"/>
        </authorList>
    </citation>
    <scope>IDENTIFICATION</scope>
</reference>
<feature type="transmembrane region" description="Helical" evidence="1">
    <location>
        <begin position="75"/>
        <end position="95"/>
    </location>
</feature>
<dbReference type="AlphaFoldDB" id="A0A0D3IS06"/>
<protein>
    <submittedName>
        <fullName evidence="2">Uncharacterized protein</fullName>
    </submittedName>
</protein>
<name>A0A0D3IS06_EMIH1</name>
<dbReference type="KEGG" id="ehx:EMIHUDRAFT_211977"/>
<accession>A0A0D3IS06</accession>